<dbReference type="Pfam" id="PF01457">
    <property type="entry name" value="Peptidase_M8"/>
    <property type="match status" value="1"/>
</dbReference>
<dbReference type="Proteomes" id="UP001530293">
    <property type="component" value="Unassembled WGS sequence"/>
</dbReference>
<name>A0ABD3MAG7_9STRA</name>
<dbReference type="Gene3D" id="3.90.132.10">
    <property type="entry name" value="Leishmanolysin , domain 2"/>
    <property type="match status" value="1"/>
</dbReference>
<keyword evidence="4" id="KW-0378">Hydrolase</keyword>
<evidence type="ECO:0000313" key="10">
    <source>
        <dbReference type="EMBL" id="KAL3760999.1"/>
    </source>
</evidence>
<feature type="region of interest" description="Disordered" evidence="9">
    <location>
        <begin position="103"/>
        <end position="127"/>
    </location>
</feature>
<reference evidence="10 11" key="1">
    <citation type="submission" date="2024-10" db="EMBL/GenBank/DDBJ databases">
        <title>Updated reference genomes for cyclostephanoid diatoms.</title>
        <authorList>
            <person name="Roberts W.R."/>
            <person name="Alverson A.J."/>
        </authorList>
    </citation>
    <scope>NUCLEOTIDE SEQUENCE [LARGE SCALE GENOMIC DNA]</scope>
    <source>
        <strain evidence="10 11">AJA232-27</strain>
    </source>
</reference>
<feature type="compositionally biased region" description="Low complexity" evidence="9">
    <location>
        <begin position="112"/>
        <end position="126"/>
    </location>
</feature>
<keyword evidence="11" id="KW-1185">Reference proteome</keyword>
<keyword evidence="2" id="KW-0645">Protease</keyword>
<evidence type="ECO:0000256" key="4">
    <source>
        <dbReference type="ARBA" id="ARBA00022801"/>
    </source>
</evidence>
<dbReference type="GO" id="GO:0008237">
    <property type="term" value="F:metallopeptidase activity"/>
    <property type="evidence" value="ECO:0007669"/>
    <property type="project" value="UniProtKB-KW"/>
</dbReference>
<evidence type="ECO:0008006" key="12">
    <source>
        <dbReference type="Google" id="ProtNLM"/>
    </source>
</evidence>
<comment type="caution">
    <text evidence="10">The sequence shown here is derived from an EMBL/GenBank/DDBJ whole genome shotgun (WGS) entry which is preliminary data.</text>
</comment>
<sequence length="792" mass="87127">MNSSFSQRTRLRSSSSWTNRLLLSTTILFSSQFVVTSAAGGNGPDEFMFPIDPINIDGAARQPVAGTTTSHAYWNHFLHNERESRGNRDPVFVDYQGQHPFERKKRNLQNVNSTPQQSNQRQTQQSYEYEDASYYQPIRVQFDTHLLDALADAYPSHVSYVRHVLLPSLRNFWANTLSVVPASEIEVPLSGDNALCAAEVTKVCGYNLGDFIEYDDNNYASDIAARSVTNIGNDGNVEINLENNSLVYKDVDLVVIVIPVEGTSLCDDSTTFDPENSSQLQTLAFATNCQHDQLDRPTVGYTGICFGPIDPNDRSVKTHTSRVTTVAHEFTHILGMNSYDFPFFWSHVTGAPRTRRDEYNRPPEAEMLCVDGTRQYVMVASEDVVKASTTANGYIAYEIVTETVRNVARNQFDCHTMSGARLENQPTASQDIDCLGSHWDHRLFNNEYMTAVYTGSTQYVTALTLALLEDSGWYLPNYAVAENNPFALGAGCDFVNTPCIQDGKVPSWGEGIFCNSASSIGCTPDKELVAVCDISKWDANLPSGYQYFEESDIGGGLQQMDFCPSFTTMFKFDNSQILDCTNPDLNGVWLESADEVFGESSKCIQQAGGVRPLCLQTVCGEYGDEAGKVVLVAEDGKRLRCSYTGEVLKLPSGSKVICPSFEQTCPNSICPGNCAGRGACDFSLSPPQCECFDRSDSSQFCSTSSWSFAPTISPAPTISASPSAAPTISSSPTADTSSGAEYATNGEEMAYNYSTWMTTTCFVAGACIECVSLRTETVQKYATFMEKNRIYV</sequence>
<dbReference type="Gene3D" id="3.10.170.20">
    <property type="match status" value="1"/>
</dbReference>
<dbReference type="GO" id="GO:0006508">
    <property type="term" value="P:proteolysis"/>
    <property type="evidence" value="ECO:0007669"/>
    <property type="project" value="UniProtKB-KW"/>
</dbReference>
<feature type="binding site" evidence="8">
    <location>
        <position position="328"/>
    </location>
    <ligand>
        <name>Zn(2+)</name>
        <dbReference type="ChEBI" id="CHEBI:29105"/>
        <note>catalytic</note>
    </ligand>
</feature>
<dbReference type="GO" id="GO:0046872">
    <property type="term" value="F:metal ion binding"/>
    <property type="evidence" value="ECO:0007669"/>
    <property type="project" value="UniProtKB-KW"/>
</dbReference>
<comment type="cofactor">
    <cofactor evidence="8">
        <name>Zn(2+)</name>
        <dbReference type="ChEBI" id="CHEBI:29105"/>
    </cofactor>
    <text evidence="8">Binds 1 zinc ion per subunit.</text>
</comment>
<keyword evidence="3 8" id="KW-0479">Metal-binding</keyword>
<dbReference type="AlphaFoldDB" id="A0ABD3MAG7"/>
<feature type="active site" evidence="7">
    <location>
        <position position="329"/>
    </location>
</feature>
<comment type="similarity">
    <text evidence="1">Belongs to the peptidase M8 family.</text>
</comment>
<proteinExistence type="inferred from homology"/>
<dbReference type="SUPFAM" id="SSF55486">
    <property type="entry name" value="Metalloproteases ('zincins'), catalytic domain"/>
    <property type="match status" value="1"/>
</dbReference>
<keyword evidence="5 8" id="KW-0862">Zinc</keyword>
<evidence type="ECO:0000256" key="2">
    <source>
        <dbReference type="ARBA" id="ARBA00022670"/>
    </source>
</evidence>
<dbReference type="InterPro" id="IPR001577">
    <property type="entry name" value="Peptidase_M8"/>
</dbReference>
<dbReference type="PANTHER" id="PTHR10942">
    <property type="entry name" value="LEISHMANOLYSIN-LIKE PEPTIDASE"/>
    <property type="match status" value="1"/>
</dbReference>
<evidence type="ECO:0000256" key="1">
    <source>
        <dbReference type="ARBA" id="ARBA00005860"/>
    </source>
</evidence>
<dbReference type="EMBL" id="JALLBG020000164">
    <property type="protein sequence ID" value="KAL3760999.1"/>
    <property type="molecule type" value="Genomic_DNA"/>
</dbReference>
<feature type="compositionally biased region" description="Low complexity" evidence="9">
    <location>
        <begin position="719"/>
        <end position="738"/>
    </location>
</feature>
<evidence type="ECO:0000256" key="6">
    <source>
        <dbReference type="ARBA" id="ARBA00023049"/>
    </source>
</evidence>
<feature type="region of interest" description="Disordered" evidence="9">
    <location>
        <begin position="719"/>
        <end position="740"/>
    </location>
</feature>
<dbReference type="Gene3D" id="2.10.55.10">
    <property type="entry name" value="Leishmanolysin domain 3"/>
    <property type="match status" value="1"/>
</dbReference>
<evidence type="ECO:0000256" key="9">
    <source>
        <dbReference type="SAM" id="MobiDB-lite"/>
    </source>
</evidence>
<evidence type="ECO:0000256" key="3">
    <source>
        <dbReference type="ARBA" id="ARBA00022723"/>
    </source>
</evidence>
<evidence type="ECO:0000256" key="8">
    <source>
        <dbReference type="PIRSR" id="PIRSR601577-2"/>
    </source>
</evidence>
<keyword evidence="6 8" id="KW-0482">Metalloprotease</keyword>
<evidence type="ECO:0000256" key="7">
    <source>
        <dbReference type="PIRSR" id="PIRSR601577-1"/>
    </source>
</evidence>
<evidence type="ECO:0000313" key="11">
    <source>
        <dbReference type="Proteomes" id="UP001530293"/>
    </source>
</evidence>
<evidence type="ECO:0000256" key="5">
    <source>
        <dbReference type="ARBA" id="ARBA00022833"/>
    </source>
</evidence>
<feature type="binding site" evidence="8">
    <location>
        <position position="332"/>
    </location>
    <ligand>
        <name>Zn(2+)</name>
        <dbReference type="ChEBI" id="CHEBI:29105"/>
        <note>catalytic</note>
    </ligand>
</feature>
<feature type="binding site" evidence="8">
    <location>
        <position position="438"/>
    </location>
    <ligand>
        <name>Zn(2+)</name>
        <dbReference type="ChEBI" id="CHEBI:29105"/>
        <note>catalytic</note>
    </ligand>
</feature>
<accession>A0ABD3MAG7</accession>
<gene>
    <name evidence="10" type="ORF">ACHAWU_004619</name>
</gene>
<dbReference type="PANTHER" id="PTHR10942:SF0">
    <property type="entry name" value="LEISHMANOLYSIN-LIKE PEPTIDASE"/>
    <property type="match status" value="1"/>
</dbReference>
<protein>
    <recommendedName>
        <fullName evidence="12">Leishmanolysin-like peptidase</fullName>
    </recommendedName>
</protein>
<organism evidence="10 11">
    <name type="scientific">Discostella pseudostelligera</name>
    <dbReference type="NCBI Taxonomy" id="259834"/>
    <lineage>
        <taxon>Eukaryota</taxon>
        <taxon>Sar</taxon>
        <taxon>Stramenopiles</taxon>
        <taxon>Ochrophyta</taxon>
        <taxon>Bacillariophyta</taxon>
        <taxon>Coscinodiscophyceae</taxon>
        <taxon>Thalassiosirophycidae</taxon>
        <taxon>Stephanodiscales</taxon>
        <taxon>Stephanodiscaceae</taxon>
        <taxon>Discostella</taxon>
    </lineage>
</organism>